<evidence type="ECO:0000256" key="8">
    <source>
        <dbReference type="ARBA" id="ARBA00023012"/>
    </source>
</evidence>
<dbReference type="Proteomes" id="UP001165074">
    <property type="component" value="Unassembled WGS sequence"/>
</dbReference>
<keyword evidence="7" id="KW-0067">ATP-binding</keyword>
<dbReference type="SMART" id="SM00387">
    <property type="entry name" value="HATPase_c"/>
    <property type="match status" value="1"/>
</dbReference>
<dbReference type="InterPro" id="IPR011712">
    <property type="entry name" value="Sig_transdc_His_kin_sub3_dim/P"/>
</dbReference>
<evidence type="ECO:0000313" key="12">
    <source>
        <dbReference type="Proteomes" id="UP001165074"/>
    </source>
</evidence>
<evidence type="ECO:0000313" key="11">
    <source>
        <dbReference type="EMBL" id="GLY86263.1"/>
    </source>
</evidence>
<evidence type="ECO:0000259" key="10">
    <source>
        <dbReference type="SMART" id="SM00387"/>
    </source>
</evidence>
<sequence>MTRLVLPGCRLVLGLALGAVTAVVALPVLVLAVPALVLGRTPPVAALAGVERRRLATLLGAGDLGEDDPRRAAAYLAVRCPVGLLGGVVLFLGGYGAVKSVGVLAAWISGGRPDGIAPTWPIVLYLTVTAAVLLFLDLAGLVAVAALERGVARRFLGPDERQLMRRRIAELSASRAGIVAAVDAERRRIERDLHDGLQQRLVALGMLIGRARRNGSPDLLGQAHDESQRALEELRDIAWRVYPAALDELGLRDALATVAERSPVPVQIRHDLPERPVPSIETAVYFTVREAVTNAAKHAAATRIDVSIAEHGSMVVVRITDDGAGGADPGGGGLAGLARRVAALDGRLTVSSPPGGPTVIEAELPCG</sequence>
<evidence type="ECO:0000256" key="9">
    <source>
        <dbReference type="SAM" id="Phobius"/>
    </source>
</evidence>
<proteinExistence type="predicted"/>
<comment type="caution">
    <text evidence="11">The sequence shown here is derived from an EMBL/GenBank/DDBJ whole genome shotgun (WGS) entry which is preliminary data.</text>
</comment>
<evidence type="ECO:0000256" key="3">
    <source>
        <dbReference type="ARBA" id="ARBA00022553"/>
    </source>
</evidence>
<dbReference type="EMBL" id="BSTK01000005">
    <property type="protein sequence ID" value="GLY86263.1"/>
    <property type="molecule type" value="Genomic_DNA"/>
</dbReference>
<dbReference type="PANTHER" id="PTHR24421">
    <property type="entry name" value="NITRATE/NITRITE SENSOR PROTEIN NARX-RELATED"/>
    <property type="match status" value="1"/>
</dbReference>
<gene>
    <name evidence="11" type="ORF">Airi02_041920</name>
</gene>
<dbReference type="Pfam" id="PF07730">
    <property type="entry name" value="HisKA_3"/>
    <property type="match status" value="1"/>
</dbReference>
<dbReference type="EC" id="2.7.13.3" evidence="2"/>
<dbReference type="SUPFAM" id="SSF55874">
    <property type="entry name" value="ATPase domain of HSP90 chaperone/DNA topoisomerase II/histidine kinase"/>
    <property type="match status" value="1"/>
</dbReference>
<feature type="transmembrane region" description="Helical" evidence="9">
    <location>
        <begin position="122"/>
        <end position="147"/>
    </location>
</feature>
<dbReference type="InterPro" id="IPR003594">
    <property type="entry name" value="HATPase_dom"/>
</dbReference>
<dbReference type="GO" id="GO:0046983">
    <property type="term" value="F:protein dimerization activity"/>
    <property type="evidence" value="ECO:0007669"/>
    <property type="project" value="InterPro"/>
</dbReference>
<dbReference type="AlphaFoldDB" id="A0A9W6S328"/>
<keyword evidence="9" id="KW-0472">Membrane</keyword>
<keyword evidence="12" id="KW-1185">Reference proteome</keyword>
<dbReference type="Pfam" id="PF02518">
    <property type="entry name" value="HATPase_c"/>
    <property type="match status" value="1"/>
</dbReference>
<keyword evidence="9" id="KW-1133">Transmembrane helix</keyword>
<accession>A0A9W6S328</accession>
<keyword evidence="6" id="KW-0418">Kinase</keyword>
<dbReference type="GO" id="GO:0005524">
    <property type="term" value="F:ATP binding"/>
    <property type="evidence" value="ECO:0007669"/>
    <property type="project" value="UniProtKB-KW"/>
</dbReference>
<keyword evidence="4" id="KW-0808">Transferase</keyword>
<keyword evidence="9" id="KW-0812">Transmembrane</keyword>
<evidence type="ECO:0000256" key="7">
    <source>
        <dbReference type="ARBA" id="ARBA00022840"/>
    </source>
</evidence>
<feature type="domain" description="Histidine kinase/HSP90-like ATPase" evidence="10">
    <location>
        <begin position="279"/>
        <end position="367"/>
    </location>
</feature>
<protein>
    <recommendedName>
        <fullName evidence="2">histidine kinase</fullName>
        <ecNumber evidence="2">2.7.13.3</ecNumber>
    </recommendedName>
</protein>
<evidence type="ECO:0000256" key="6">
    <source>
        <dbReference type="ARBA" id="ARBA00022777"/>
    </source>
</evidence>
<feature type="transmembrane region" description="Helical" evidence="9">
    <location>
        <begin position="12"/>
        <end position="38"/>
    </location>
</feature>
<dbReference type="InterPro" id="IPR036890">
    <property type="entry name" value="HATPase_C_sf"/>
</dbReference>
<evidence type="ECO:0000256" key="5">
    <source>
        <dbReference type="ARBA" id="ARBA00022741"/>
    </source>
</evidence>
<reference evidence="11" key="1">
    <citation type="submission" date="2023-03" db="EMBL/GenBank/DDBJ databases">
        <title>Actinoallomurus iriomotensis NBRC 103684.</title>
        <authorList>
            <person name="Ichikawa N."/>
            <person name="Sato H."/>
            <person name="Tonouchi N."/>
        </authorList>
    </citation>
    <scope>NUCLEOTIDE SEQUENCE</scope>
    <source>
        <strain evidence="11">NBRC 103684</strain>
    </source>
</reference>
<dbReference type="Gene3D" id="3.30.565.10">
    <property type="entry name" value="Histidine kinase-like ATPase, C-terminal domain"/>
    <property type="match status" value="1"/>
</dbReference>
<dbReference type="GO" id="GO:0016020">
    <property type="term" value="C:membrane"/>
    <property type="evidence" value="ECO:0007669"/>
    <property type="project" value="InterPro"/>
</dbReference>
<evidence type="ECO:0000256" key="4">
    <source>
        <dbReference type="ARBA" id="ARBA00022679"/>
    </source>
</evidence>
<dbReference type="RefSeq" id="WP_285574002.1">
    <property type="nucleotide sequence ID" value="NZ_BSTK01000005.1"/>
</dbReference>
<keyword evidence="8" id="KW-0902">Two-component regulatory system</keyword>
<evidence type="ECO:0000256" key="2">
    <source>
        <dbReference type="ARBA" id="ARBA00012438"/>
    </source>
</evidence>
<name>A0A9W6S328_9ACTN</name>
<evidence type="ECO:0000256" key="1">
    <source>
        <dbReference type="ARBA" id="ARBA00000085"/>
    </source>
</evidence>
<dbReference type="GO" id="GO:0000155">
    <property type="term" value="F:phosphorelay sensor kinase activity"/>
    <property type="evidence" value="ECO:0007669"/>
    <property type="project" value="InterPro"/>
</dbReference>
<dbReference type="InterPro" id="IPR050482">
    <property type="entry name" value="Sensor_HK_TwoCompSys"/>
</dbReference>
<dbReference type="Gene3D" id="1.20.5.1930">
    <property type="match status" value="1"/>
</dbReference>
<feature type="transmembrane region" description="Helical" evidence="9">
    <location>
        <begin position="84"/>
        <end position="110"/>
    </location>
</feature>
<comment type="catalytic activity">
    <reaction evidence="1">
        <text>ATP + protein L-histidine = ADP + protein N-phospho-L-histidine.</text>
        <dbReference type="EC" id="2.7.13.3"/>
    </reaction>
</comment>
<keyword evidence="3" id="KW-0597">Phosphoprotein</keyword>
<organism evidence="11 12">
    <name type="scientific">Actinoallomurus iriomotensis</name>
    <dbReference type="NCBI Taxonomy" id="478107"/>
    <lineage>
        <taxon>Bacteria</taxon>
        <taxon>Bacillati</taxon>
        <taxon>Actinomycetota</taxon>
        <taxon>Actinomycetes</taxon>
        <taxon>Streptosporangiales</taxon>
        <taxon>Thermomonosporaceae</taxon>
        <taxon>Actinoallomurus</taxon>
    </lineage>
</organism>
<keyword evidence="5" id="KW-0547">Nucleotide-binding</keyword>
<dbReference type="PANTHER" id="PTHR24421:SF10">
    <property type="entry name" value="NITRATE_NITRITE SENSOR PROTEIN NARQ"/>
    <property type="match status" value="1"/>
</dbReference>